<keyword evidence="2" id="KW-1185">Reference proteome</keyword>
<dbReference type="WBParaSite" id="ASIM_0001185501-mRNA-1">
    <property type="protein sequence ID" value="ASIM_0001185501-mRNA-1"/>
    <property type="gene ID" value="ASIM_0001185501"/>
</dbReference>
<dbReference type="Proteomes" id="UP000267096">
    <property type="component" value="Unassembled WGS sequence"/>
</dbReference>
<evidence type="ECO:0000313" key="1">
    <source>
        <dbReference type="EMBL" id="VDK44804.1"/>
    </source>
</evidence>
<name>A0A0M3JUJ2_ANISI</name>
<proteinExistence type="predicted"/>
<evidence type="ECO:0000313" key="2">
    <source>
        <dbReference type="Proteomes" id="UP000267096"/>
    </source>
</evidence>
<dbReference type="EMBL" id="UYRR01031059">
    <property type="protein sequence ID" value="VDK44804.1"/>
    <property type="molecule type" value="Genomic_DNA"/>
</dbReference>
<dbReference type="AlphaFoldDB" id="A0A0M3JUJ2"/>
<protein>
    <submittedName>
        <fullName evidence="3">Apoptosis regulator BAX</fullName>
    </submittedName>
</protein>
<gene>
    <name evidence="1" type="ORF">ASIM_LOCUS11321</name>
</gene>
<evidence type="ECO:0000313" key="3">
    <source>
        <dbReference type="WBParaSite" id="ASIM_0001185501-mRNA-1"/>
    </source>
</evidence>
<reference evidence="1 2" key="2">
    <citation type="submission" date="2018-11" db="EMBL/GenBank/DDBJ databases">
        <authorList>
            <consortium name="Pathogen Informatics"/>
        </authorList>
    </citation>
    <scope>NUCLEOTIDE SEQUENCE [LARGE SCALE GENOMIC DNA]</scope>
</reference>
<organism evidence="3">
    <name type="scientific">Anisakis simplex</name>
    <name type="common">Herring worm</name>
    <dbReference type="NCBI Taxonomy" id="6269"/>
    <lineage>
        <taxon>Eukaryota</taxon>
        <taxon>Metazoa</taxon>
        <taxon>Ecdysozoa</taxon>
        <taxon>Nematoda</taxon>
        <taxon>Chromadorea</taxon>
        <taxon>Rhabditida</taxon>
        <taxon>Spirurina</taxon>
        <taxon>Ascaridomorpha</taxon>
        <taxon>Ascaridoidea</taxon>
        <taxon>Anisakidae</taxon>
        <taxon>Anisakis</taxon>
        <taxon>Anisakis simplex complex</taxon>
    </lineage>
</organism>
<reference evidence="3" key="1">
    <citation type="submission" date="2017-02" db="UniProtKB">
        <authorList>
            <consortium name="WormBaseParasite"/>
        </authorList>
    </citation>
    <scope>IDENTIFICATION</scope>
</reference>
<accession>A0A0M3JUJ2</accession>
<sequence>MAFINQGRLLQSGTRSDGPYMRNFKVDGSRTDSDAMAVQSSHFERFMHFATSSNIEDRQLAVKSVAETMRTLDIDADQYRLERFGGMVESIFETDEDSQLRCILLEQMPAIYSEFANAGLMGSRTQEVFLKIIIESLVHFSDQIVVNPLAAAPMFMGMMMIFADGIISTTHAL</sequence>